<accession>A0ABY4MGB8</accession>
<dbReference type="Pfam" id="PF00080">
    <property type="entry name" value="Sod_Cu"/>
    <property type="match status" value="1"/>
</dbReference>
<comment type="similarity">
    <text evidence="1">Belongs to the Cu-Zn superoxide dismutase family.</text>
</comment>
<dbReference type="InterPro" id="IPR001424">
    <property type="entry name" value="SOD_Cu_Zn_dom"/>
</dbReference>
<feature type="region of interest" description="Disordered" evidence="2">
    <location>
        <begin position="142"/>
        <end position="173"/>
    </location>
</feature>
<sequence length="247" mass="26633">MVAGRRVRAVGLAAGVFAAASMTLTTAMTTTEARAEPRPLVPPKAAPAAGPASPAGATVLPAPAVPVPDKSFVRPVWLQAHGWFAPPKKFKRSRAVTYDLKRVPAGARVKVGEFARRHSTLIALKVWGLQPGRTYGAHVHTKPCGAKPDDSGPHYQHRKDPHQPSTDPTYANPKNEVWLDFTTDRKGYGAALARNDWRLRPAGARSVVIHEHRTARTPGKAGTAGDRLGCFTVPFERSGLHGPFSRR</sequence>
<protein>
    <submittedName>
        <fullName evidence="5">Superoxide dismutase family protein</fullName>
    </submittedName>
</protein>
<evidence type="ECO:0000256" key="1">
    <source>
        <dbReference type="ARBA" id="ARBA00010457"/>
    </source>
</evidence>
<gene>
    <name evidence="5" type="ORF">K9S39_31310</name>
</gene>
<feature type="signal peptide" evidence="3">
    <location>
        <begin position="1"/>
        <end position="27"/>
    </location>
</feature>
<organism evidence="5 6">
    <name type="scientific">Streptomyces halobius</name>
    <dbReference type="NCBI Taxonomy" id="2879846"/>
    <lineage>
        <taxon>Bacteria</taxon>
        <taxon>Bacillati</taxon>
        <taxon>Actinomycetota</taxon>
        <taxon>Actinomycetes</taxon>
        <taxon>Kitasatosporales</taxon>
        <taxon>Streptomycetaceae</taxon>
        <taxon>Streptomyces</taxon>
    </lineage>
</organism>
<evidence type="ECO:0000256" key="3">
    <source>
        <dbReference type="SAM" id="SignalP"/>
    </source>
</evidence>
<dbReference type="EMBL" id="CP086322">
    <property type="protein sequence ID" value="UQA95759.1"/>
    <property type="molecule type" value="Genomic_DNA"/>
</dbReference>
<dbReference type="RefSeq" id="WP_248866672.1">
    <property type="nucleotide sequence ID" value="NZ_CP086322.1"/>
</dbReference>
<dbReference type="InterPro" id="IPR036423">
    <property type="entry name" value="SOD-like_Cu/Zn_dom_sf"/>
</dbReference>
<feature type="region of interest" description="Disordered" evidence="2">
    <location>
        <begin position="29"/>
        <end position="52"/>
    </location>
</feature>
<evidence type="ECO:0000256" key="2">
    <source>
        <dbReference type="SAM" id="MobiDB-lite"/>
    </source>
</evidence>
<name>A0ABY4MGB8_9ACTN</name>
<proteinExistence type="inferred from homology"/>
<evidence type="ECO:0000313" key="5">
    <source>
        <dbReference type="EMBL" id="UQA95759.1"/>
    </source>
</evidence>
<dbReference type="SUPFAM" id="SSF49329">
    <property type="entry name" value="Cu,Zn superoxide dismutase-like"/>
    <property type="match status" value="1"/>
</dbReference>
<evidence type="ECO:0000313" key="6">
    <source>
        <dbReference type="Proteomes" id="UP000830115"/>
    </source>
</evidence>
<feature type="chain" id="PRO_5046250112" evidence="3">
    <location>
        <begin position="28"/>
        <end position="247"/>
    </location>
</feature>
<reference evidence="5" key="1">
    <citation type="submission" date="2021-10" db="EMBL/GenBank/DDBJ databases">
        <title>Streptomyces nigrumlapis sp.nov.,an antimicrobial producing actinobacterium isolated from Black Gobi rocks.</title>
        <authorList>
            <person name="Wen Y."/>
            <person name="Zhang W."/>
            <person name="Liu X.G."/>
        </authorList>
    </citation>
    <scope>NUCLEOTIDE SEQUENCE</scope>
    <source>
        <strain evidence="5">ST13-2-2</strain>
    </source>
</reference>
<evidence type="ECO:0000259" key="4">
    <source>
        <dbReference type="Pfam" id="PF00080"/>
    </source>
</evidence>
<dbReference type="Gene3D" id="2.60.40.200">
    <property type="entry name" value="Superoxide dismutase, copper/zinc binding domain"/>
    <property type="match status" value="1"/>
</dbReference>
<feature type="domain" description="Superoxide dismutase copper/zinc binding" evidence="4">
    <location>
        <begin position="119"/>
        <end position="230"/>
    </location>
</feature>
<keyword evidence="6" id="KW-1185">Reference proteome</keyword>
<dbReference type="Proteomes" id="UP000830115">
    <property type="component" value="Chromosome"/>
</dbReference>
<keyword evidence="3" id="KW-0732">Signal</keyword>